<evidence type="ECO:0000256" key="1">
    <source>
        <dbReference type="SAM" id="MobiDB-lite"/>
    </source>
</evidence>
<organism evidence="2 4">
    <name type="scientific">Pseudoalteromonas ruthenica</name>
    <dbReference type="NCBI Taxonomy" id="151081"/>
    <lineage>
        <taxon>Bacteria</taxon>
        <taxon>Pseudomonadati</taxon>
        <taxon>Pseudomonadota</taxon>
        <taxon>Gammaproteobacteria</taxon>
        <taxon>Alteromonadales</taxon>
        <taxon>Pseudoalteromonadaceae</taxon>
        <taxon>Pseudoalteromonas</taxon>
    </lineage>
</organism>
<comment type="caution">
    <text evidence="2">The sequence shown here is derived from an EMBL/GenBank/DDBJ whole genome shotgun (WGS) entry which is preliminary data.</text>
</comment>
<accession>A0A0F4PWU9</accession>
<dbReference type="AlphaFoldDB" id="A0A0F4PWU9"/>
<reference evidence="2 4" key="1">
    <citation type="journal article" date="2015" name="BMC Genomics">
        <title>Genome mining reveals unlocked bioactive potential of marine Gram-negative bacteria.</title>
        <authorList>
            <person name="Machado H."/>
            <person name="Sonnenschein E.C."/>
            <person name="Melchiorsen J."/>
            <person name="Gram L."/>
        </authorList>
    </citation>
    <scope>NUCLEOTIDE SEQUENCE [LARGE SCALE GENOMIC DNA]</scope>
    <source>
        <strain evidence="2 4">S3137</strain>
    </source>
</reference>
<reference evidence="5" key="3">
    <citation type="submission" date="2019-06" db="EMBL/GenBank/DDBJ databases">
        <title>Co-occurence of chitin degradation, pigmentation and bioactivity in marine Pseudoalteromonas.</title>
        <authorList>
            <person name="Sonnenschein E.C."/>
            <person name="Bech P.K."/>
        </authorList>
    </citation>
    <scope>NUCLEOTIDE SEQUENCE [LARGE SCALE GENOMIC DNA]</scope>
    <source>
        <strain evidence="5">S2897</strain>
    </source>
</reference>
<gene>
    <name evidence="3" type="ORF">CWC05_06605</name>
    <name evidence="2" type="ORF">TW72_15760</name>
</gene>
<evidence type="ECO:0000313" key="5">
    <source>
        <dbReference type="Proteomes" id="UP000305874"/>
    </source>
</evidence>
<dbReference type="Proteomes" id="UP000305874">
    <property type="component" value="Unassembled WGS sequence"/>
</dbReference>
<dbReference type="PATRIC" id="fig|151081.8.peg.833"/>
<dbReference type="EMBL" id="JXXZ01000013">
    <property type="protein sequence ID" value="KJY97260.1"/>
    <property type="molecule type" value="Genomic_DNA"/>
</dbReference>
<evidence type="ECO:0000313" key="4">
    <source>
        <dbReference type="Proteomes" id="UP000033664"/>
    </source>
</evidence>
<reference evidence="3" key="4">
    <citation type="submission" date="2019-09" db="EMBL/GenBank/DDBJ databases">
        <title>Co-occurence of chitin degradation, pigmentation and bioactivity in marine Pseudoalteromonas.</title>
        <authorList>
            <person name="Sonnenschein E.C."/>
            <person name="Bech P.K."/>
        </authorList>
    </citation>
    <scope>NUCLEOTIDE SEQUENCE</scope>
    <source>
        <strain evidence="3">S2897</strain>
    </source>
</reference>
<name>A0A0F4PWU9_9GAMM</name>
<feature type="region of interest" description="Disordered" evidence="1">
    <location>
        <begin position="20"/>
        <end position="41"/>
    </location>
</feature>
<dbReference type="EMBL" id="PNCG01000004">
    <property type="protein sequence ID" value="TMP87953.1"/>
    <property type="molecule type" value="Genomic_DNA"/>
</dbReference>
<protein>
    <submittedName>
        <fullName evidence="2">Uncharacterized protein</fullName>
    </submittedName>
</protein>
<evidence type="ECO:0000313" key="3">
    <source>
        <dbReference type="EMBL" id="TMP87953.1"/>
    </source>
</evidence>
<feature type="non-terminal residue" evidence="2">
    <location>
        <position position="64"/>
    </location>
</feature>
<evidence type="ECO:0000313" key="2">
    <source>
        <dbReference type="EMBL" id="KJY97260.1"/>
    </source>
</evidence>
<dbReference type="STRING" id="151081.TW72_15760"/>
<dbReference type="GeneID" id="58229956"/>
<reference evidence="3 5" key="2">
    <citation type="submission" date="2017-12" db="EMBL/GenBank/DDBJ databases">
        <authorList>
            <person name="Paulsen S."/>
            <person name="Gram L.K."/>
        </authorList>
    </citation>
    <scope>NUCLEOTIDE SEQUENCE [LARGE SCALE GENOMIC DNA]</scope>
    <source>
        <strain evidence="3 5">S2897</strain>
    </source>
</reference>
<dbReference type="Proteomes" id="UP000033664">
    <property type="component" value="Unassembled WGS sequence"/>
</dbReference>
<dbReference type="RefSeq" id="WP_045978609.1">
    <property type="nucleotide sequence ID" value="NZ_JXXY01000003.1"/>
</dbReference>
<sequence length="64" mass="7258">MSGPNEKVMKEYLSALLKEEAEPRRAAKPVITESPQANKLEPLEKLLAQAEQQAQAREQQQQQQ</sequence>
<proteinExistence type="predicted"/>
<keyword evidence="4" id="KW-1185">Reference proteome</keyword>